<keyword evidence="6" id="KW-0732">Signal</keyword>
<dbReference type="PANTHER" id="PTHR30024">
    <property type="entry name" value="ALIPHATIC SULFONATES-BINDING PROTEIN-RELATED"/>
    <property type="match status" value="1"/>
</dbReference>
<dbReference type="OrthoDB" id="570524at2"/>
<dbReference type="EMBL" id="FOQK01000002">
    <property type="protein sequence ID" value="SFH69712.1"/>
    <property type="molecule type" value="Genomic_DNA"/>
</dbReference>
<dbReference type="GO" id="GO:0005886">
    <property type="term" value="C:plasma membrane"/>
    <property type="evidence" value="ECO:0007669"/>
    <property type="project" value="UniProtKB-SubCell"/>
</dbReference>
<evidence type="ECO:0000313" key="7">
    <source>
        <dbReference type="EMBL" id="SFH69712.1"/>
    </source>
</evidence>
<organism evidence="7 8">
    <name type="scientific">Selenomonas ruminantium</name>
    <dbReference type="NCBI Taxonomy" id="971"/>
    <lineage>
        <taxon>Bacteria</taxon>
        <taxon>Bacillati</taxon>
        <taxon>Bacillota</taxon>
        <taxon>Negativicutes</taxon>
        <taxon>Selenomonadales</taxon>
        <taxon>Selenomonadaceae</taxon>
        <taxon>Selenomonas</taxon>
    </lineage>
</organism>
<evidence type="ECO:0000256" key="5">
    <source>
        <dbReference type="ARBA" id="ARBA00023136"/>
    </source>
</evidence>
<dbReference type="RefSeq" id="WP_075441940.1">
    <property type="nucleotide sequence ID" value="NZ_FOQK01000002.1"/>
</dbReference>
<dbReference type="SUPFAM" id="SSF53850">
    <property type="entry name" value="Periplasmic binding protein-like II"/>
    <property type="match status" value="1"/>
</dbReference>
<gene>
    <name evidence="7" type="ORF">SAMN04487861_102176</name>
</gene>
<feature type="signal peptide" evidence="6">
    <location>
        <begin position="1"/>
        <end position="25"/>
    </location>
</feature>
<dbReference type="Proteomes" id="UP000183639">
    <property type="component" value="Unassembled WGS sequence"/>
</dbReference>
<protein>
    <submittedName>
        <fullName evidence="7">NitT/TauT family transport system substrate-binding protein</fullName>
    </submittedName>
</protein>
<dbReference type="CDD" id="cd13553">
    <property type="entry name" value="PBP2_NrtA_CpmA_like"/>
    <property type="match status" value="1"/>
</dbReference>
<evidence type="ECO:0000256" key="2">
    <source>
        <dbReference type="ARBA" id="ARBA00022448"/>
    </source>
</evidence>
<dbReference type="Pfam" id="PF13379">
    <property type="entry name" value="NMT1_2"/>
    <property type="match status" value="1"/>
</dbReference>
<keyword evidence="2" id="KW-0813">Transport</keyword>
<dbReference type="AlphaFoldDB" id="A0A1I3C597"/>
<sequence length="316" mass="34454">MKRILFILTILLTLLAAAGCGQSPAAPQAEKDGVKTIRIAYLPITHALPLFAAKELETAESPVKIELIKYGSWPELMDALNTGKVDGASVLAELAVKAKEQGIDVKAAALGHRDGNAIIVSNDIETPADLKGKVFAIPHKQSSHKLLLDQLLKRNGLTETDLTVVEMSPPEMPAALAAKQIAGYCVAEPFGAKSVVLGNGHELLPAQELWPDSICCLLVFNGDFLAANHELARQFVQQYKQAGSYLTGHPEAQKTIALKYLKAKDKILDLSLQWISYDNLSIPRASYEELITRMEASHLLTKAPGYEEFVDSRLYE</sequence>
<feature type="chain" id="PRO_5010278641" evidence="6">
    <location>
        <begin position="26"/>
        <end position="316"/>
    </location>
</feature>
<proteinExistence type="predicted"/>
<accession>A0A1I3C597</accession>
<dbReference type="PROSITE" id="PS51257">
    <property type="entry name" value="PROKAR_LIPOPROTEIN"/>
    <property type="match status" value="1"/>
</dbReference>
<evidence type="ECO:0000256" key="1">
    <source>
        <dbReference type="ARBA" id="ARBA00004533"/>
    </source>
</evidence>
<evidence type="ECO:0000256" key="4">
    <source>
        <dbReference type="ARBA" id="ARBA00022519"/>
    </source>
</evidence>
<reference evidence="7 8" key="1">
    <citation type="submission" date="2016-10" db="EMBL/GenBank/DDBJ databases">
        <authorList>
            <person name="de Groot N.N."/>
        </authorList>
    </citation>
    <scope>NUCLEOTIDE SEQUENCE [LARGE SCALE GENOMIC DNA]</scope>
    <source>
        <strain evidence="7 8">Z108</strain>
    </source>
</reference>
<name>A0A1I3C597_SELRU</name>
<dbReference type="InterPro" id="IPR044527">
    <property type="entry name" value="NrtA/CpmA_ABC-bd_dom"/>
</dbReference>
<evidence type="ECO:0000256" key="3">
    <source>
        <dbReference type="ARBA" id="ARBA00022475"/>
    </source>
</evidence>
<evidence type="ECO:0000313" key="8">
    <source>
        <dbReference type="Proteomes" id="UP000183639"/>
    </source>
</evidence>
<evidence type="ECO:0000256" key="6">
    <source>
        <dbReference type="SAM" id="SignalP"/>
    </source>
</evidence>
<keyword evidence="4" id="KW-0997">Cell inner membrane</keyword>
<dbReference type="PANTHER" id="PTHR30024:SF43">
    <property type="entry name" value="BLL4572 PROTEIN"/>
    <property type="match status" value="1"/>
</dbReference>
<keyword evidence="5" id="KW-0472">Membrane</keyword>
<keyword evidence="3" id="KW-1003">Cell membrane</keyword>
<comment type="subcellular location">
    <subcellularLocation>
        <location evidence="1">Cell inner membrane</location>
    </subcellularLocation>
</comment>
<dbReference type="Gene3D" id="3.40.190.10">
    <property type="entry name" value="Periplasmic binding protein-like II"/>
    <property type="match status" value="2"/>
</dbReference>